<dbReference type="KEGG" id="mlr:MELLADRAFT_95983"/>
<organism evidence="2">
    <name type="scientific">Melampsora larici-populina (strain 98AG31 / pathotype 3-4-7)</name>
    <name type="common">Poplar leaf rust fungus</name>
    <dbReference type="NCBI Taxonomy" id="747676"/>
    <lineage>
        <taxon>Eukaryota</taxon>
        <taxon>Fungi</taxon>
        <taxon>Dikarya</taxon>
        <taxon>Basidiomycota</taxon>
        <taxon>Pucciniomycotina</taxon>
        <taxon>Pucciniomycetes</taxon>
        <taxon>Pucciniales</taxon>
        <taxon>Melampsoraceae</taxon>
        <taxon>Melampsora</taxon>
    </lineage>
</organism>
<dbReference type="EMBL" id="GL883097">
    <property type="protein sequence ID" value="EGG09494.1"/>
    <property type="molecule type" value="Genomic_DNA"/>
</dbReference>
<dbReference type="OrthoDB" id="2658401at2759"/>
<evidence type="ECO:0000313" key="1">
    <source>
        <dbReference type="EMBL" id="EGG09494.1"/>
    </source>
</evidence>
<sequence length="359" mass="41080">MAAAASISESVVTQAMHFKDGRTVKTLKAENKEVAAWLPDRNSGSYQAIIDYMKYLLGVSTSRVPYPDSPTPEELSVLPQITPESILADSTVFSLNLPPPSISKKITHRPRQKSCWLIYKEYFLSDMSQLLIPRATLAWESRDCRWNQIMLALLLKHWRWAQVHGAFSLYGADPKYFSDAIVRAVMERWLRGQKTKSEVYYIRKKKTQRRATIFRYRQEALEELVEAENPHLLSTALDFLPDAVCCSDTEDDGPGQTRAVGMVWRSPEYQEFLHLLDKLSFKQQKALHGARWAALRLDMRRRPAVRVSTSGKAPRNLPLNCYCPSWRDSFQDTKKYLLTQKSFSPALGVLTCMIRAALS</sequence>
<dbReference type="Proteomes" id="UP000001072">
    <property type="component" value="Unassembled WGS sequence"/>
</dbReference>
<dbReference type="RefSeq" id="XP_007407221.1">
    <property type="nucleotide sequence ID" value="XM_007407159.1"/>
</dbReference>
<proteinExistence type="predicted"/>
<dbReference type="AlphaFoldDB" id="F4RDZ8"/>
<keyword evidence="2" id="KW-1185">Reference proteome</keyword>
<name>F4RDZ8_MELLP</name>
<dbReference type="HOGENOM" id="CLU_058865_1_0_1"/>
<dbReference type="GeneID" id="18937428"/>
<dbReference type="InParanoid" id="F4RDZ8"/>
<gene>
    <name evidence="1" type="ORF">MELLADRAFT_95983</name>
</gene>
<reference evidence="2" key="1">
    <citation type="journal article" date="2011" name="Proc. Natl. Acad. Sci. U.S.A.">
        <title>Obligate biotrophy features unraveled by the genomic analysis of rust fungi.</title>
        <authorList>
            <person name="Duplessis S."/>
            <person name="Cuomo C.A."/>
            <person name="Lin Y.-C."/>
            <person name="Aerts A."/>
            <person name="Tisserant E."/>
            <person name="Veneault-Fourrey C."/>
            <person name="Joly D.L."/>
            <person name="Hacquard S."/>
            <person name="Amselem J."/>
            <person name="Cantarel B.L."/>
            <person name="Chiu R."/>
            <person name="Coutinho P.M."/>
            <person name="Feau N."/>
            <person name="Field M."/>
            <person name="Frey P."/>
            <person name="Gelhaye E."/>
            <person name="Goldberg J."/>
            <person name="Grabherr M.G."/>
            <person name="Kodira C.D."/>
            <person name="Kohler A."/>
            <person name="Kuees U."/>
            <person name="Lindquist E.A."/>
            <person name="Lucas S.M."/>
            <person name="Mago R."/>
            <person name="Mauceli E."/>
            <person name="Morin E."/>
            <person name="Murat C."/>
            <person name="Pangilinan J.L."/>
            <person name="Park R."/>
            <person name="Pearson M."/>
            <person name="Quesneville H."/>
            <person name="Rouhier N."/>
            <person name="Sakthikumar S."/>
            <person name="Salamov A.A."/>
            <person name="Schmutz J."/>
            <person name="Selles B."/>
            <person name="Shapiro H."/>
            <person name="Tanguay P."/>
            <person name="Tuskan G.A."/>
            <person name="Henrissat B."/>
            <person name="Van de Peer Y."/>
            <person name="Rouze P."/>
            <person name="Ellis J.G."/>
            <person name="Dodds P.N."/>
            <person name="Schein J.E."/>
            <person name="Zhong S."/>
            <person name="Hamelin R.C."/>
            <person name="Grigoriev I.V."/>
            <person name="Szabo L.J."/>
            <person name="Martin F."/>
        </authorList>
    </citation>
    <scope>NUCLEOTIDE SEQUENCE [LARGE SCALE GENOMIC DNA]</scope>
    <source>
        <strain evidence="2">98AG31 / pathotype 3-4-7</strain>
    </source>
</reference>
<protein>
    <submittedName>
        <fullName evidence="1">Uncharacterized protein</fullName>
    </submittedName>
</protein>
<dbReference type="VEuPathDB" id="FungiDB:MELLADRAFT_95983"/>
<evidence type="ECO:0000313" key="2">
    <source>
        <dbReference type="Proteomes" id="UP000001072"/>
    </source>
</evidence>
<accession>F4RDZ8</accession>